<evidence type="ECO:0000256" key="5">
    <source>
        <dbReference type="PIRSR" id="PIRSR001430-1"/>
    </source>
</evidence>
<dbReference type="GO" id="GO:0003723">
    <property type="term" value="F:RNA binding"/>
    <property type="evidence" value="ECO:0007669"/>
    <property type="project" value="InterPro"/>
</dbReference>
<proteinExistence type="inferred from homology"/>
<evidence type="ECO:0000313" key="9">
    <source>
        <dbReference type="EMBL" id="KAF0676604.1"/>
    </source>
</evidence>
<comment type="catalytic activity">
    <reaction evidence="4 7">
        <text>uridine(38/39/40) in tRNA = pseudouridine(38/39/40) in tRNA</text>
        <dbReference type="Rhea" id="RHEA:22376"/>
        <dbReference type="Rhea" id="RHEA-COMP:10085"/>
        <dbReference type="Rhea" id="RHEA-COMP:10087"/>
        <dbReference type="ChEBI" id="CHEBI:65314"/>
        <dbReference type="ChEBI" id="CHEBI:65315"/>
        <dbReference type="EC" id="5.4.99.12"/>
    </reaction>
</comment>
<dbReference type="NCBIfam" id="TIGR00071">
    <property type="entry name" value="hisT_truA"/>
    <property type="match status" value="1"/>
</dbReference>
<dbReference type="AlphaFoldDB" id="A0A921TFN3"/>
<dbReference type="PIRSF" id="PIRSF001430">
    <property type="entry name" value="tRNA_psdUrid_synth"/>
    <property type="match status" value="1"/>
</dbReference>
<protein>
    <recommendedName>
        <fullName evidence="4">tRNA pseudouridine synthase A</fullName>
        <ecNumber evidence="4">5.4.99.12</ecNumber>
    </recommendedName>
    <alternativeName>
        <fullName evidence="4">tRNA pseudouridine(38-40) synthase</fullName>
    </alternativeName>
    <alternativeName>
        <fullName evidence="4">tRNA pseudouridylate synthase I</fullName>
    </alternativeName>
    <alternativeName>
        <fullName evidence="4">tRNA-uridine isomerase I</fullName>
    </alternativeName>
</protein>
<feature type="domain" description="Pseudouridine synthase I TruA alpha/beta" evidence="8">
    <location>
        <begin position="22"/>
        <end position="117"/>
    </location>
</feature>
<evidence type="ECO:0000256" key="6">
    <source>
        <dbReference type="PIRSR" id="PIRSR001430-2"/>
    </source>
</evidence>
<comment type="similarity">
    <text evidence="1 4 7">Belongs to the tRNA pseudouridine synthase TruA family.</text>
</comment>
<sequence>MLARARAPRYCPAMPRYALRIEYDGHPFAGWQRQKDQPSVQGAVEAALRRISPGLEGIAAAGRTDSGVHATGQVAHCDLPRDWSPFRLAEALNYHLKPAPVAITAAARVADDWHARFSATERRYLFRVLCRRAPPVHLAGLVWHLRHPLDADAMRAGAAHLLGHHDFTTFRSTMCQADSPMRTLDALEIEERDAEPGTEFRFHLRARSFLHNQVRSIAGTLERVGTGAWAPDAVAEALAARDRAACGPVAPPQGLYLTGVGYPEDPFAAPGAFTG</sequence>
<feature type="active site" description="Nucleophile" evidence="4 5">
    <location>
        <position position="65"/>
    </location>
</feature>
<dbReference type="Gene3D" id="3.30.70.660">
    <property type="entry name" value="Pseudouridine synthase I, catalytic domain, C-terminal subdomain"/>
    <property type="match status" value="1"/>
</dbReference>
<dbReference type="EC" id="5.4.99.12" evidence="4"/>
<name>A0A921TFN3_9RHOB</name>
<keyword evidence="10" id="KW-1185">Reference proteome</keyword>
<dbReference type="InterPro" id="IPR020097">
    <property type="entry name" value="PsdUridine_synth_TruA_a/b_dom"/>
</dbReference>
<dbReference type="HAMAP" id="MF_00171">
    <property type="entry name" value="TruA"/>
    <property type="match status" value="1"/>
</dbReference>
<evidence type="ECO:0000256" key="1">
    <source>
        <dbReference type="ARBA" id="ARBA00009375"/>
    </source>
</evidence>
<reference evidence="9" key="1">
    <citation type="submission" date="2013-03" db="EMBL/GenBank/DDBJ databases">
        <title>Genome Sequence of the Profundibacterium mesophilum strain KAUST100406-0324T from Red Sea, a novel genus in the family Rhodobacteraceae.</title>
        <authorList>
            <person name="Essack M."/>
            <person name="Alam I."/>
            <person name="Lafi F."/>
            <person name="Alawi W."/>
            <person name="Kamanu F."/>
            <person name="Al-Suwailem A."/>
            <person name="Lee O.O."/>
            <person name="Xu Y."/>
            <person name="Bajic V."/>
            <person name="Qian P.-Y."/>
            <person name="Archer J."/>
        </authorList>
    </citation>
    <scope>NUCLEOTIDE SEQUENCE</scope>
    <source>
        <strain evidence="9">KAUST100406-0324</strain>
    </source>
</reference>
<evidence type="ECO:0000313" key="10">
    <source>
        <dbReference type="Proteomes" id="UP000698242"/>
    </source>
</evidence>
<accession>A0A921TFN3</accession>
<dbReference type="InterPro" id="IPR020095">
    <property type="entry name" value="PsdUridine_synth_TruA_C"/>
</dbReference>
<dbReference type="Gene3D" id="3.30.70.580">
    <property type="entry name" value="Pseudouridine synthase I, catalytic domain, N-terminal subdomain"/>
    <property type="match status" value="1"/>
</dbReference>
<feature type="domain" description="Pseudouridine synthase I TruA alpha/beta" evidence="8">
    <location>
        <begin position="158"/>
        <end position="263"/>
    </location>
</feature>
<keyword evidence="9" id="KW-0456">Lyase</keyword>
<dbReference type="FunFam" id="3.30.70.580:FF:000001">
    <property type="entry name" value="tRNA pseudouridine synthase A"/>
    <property type="match status" value="1"/>
</dbReference>
<dbReference type="CDD" id="cd02570">
    <property type="entry name" value="PseudoU_synth_EcTruA"/>
    <property type="match status" value="1"/>
</dbReference>
<comment type="caution">
    <text evidence="9">The sequence shown here is derived from an EMBL/GenBank/DDBJ whole genome shotgun (WGS) entry which is preliminary data.</text>
</comment>
<dbReference type="GO" id="GO:0031119">
    <property type="term" value="P:tRNA pseudouridine synthesis"/>
    <property type="evidence" value="ECO:0007669"/>
    <property type="project" value="UniProtKB-UniRule"/>
</dbReference>
<dbReference type="GO" id="GO:0160147">
    <property type="term" value="F:tRNA pseudouridine(38-40) synthase activity"/>
    <property type="evidence" value="ECO:0007669"/>
    <property type="project" value="UniProtKB-EC"/>
</dbReference>
<dbReference type="SUPFAM" id="SSF55120">
    <property type="entry name" value="Pseudouridine synthase"/>
    <property type="match status" value="1"/>
</dbReference>
<evidence type="ECO:0000256" key="4">
    <source>
        <dbReference type="HAMAP-Rule" id="MF_00171"/>
    </source>
</evidence>
<feature type="binding site" evidence="4 6">
    <location>
        <position position="124"/>
    </location>
    <ligand>
        <name>substrate</name>
    </ligand>
</feature>
<keyword evidence="3 4" id="KW-0413">Isomerase</keyword>
<dbReference type="InterPro" id="IPR001406">
    <property type="entry name" value="PsdUridine_synth_TruA"/>
</dbReference>
<evidence type="ECO:0000256" key="3">
    <source>
        <dbReference type="ARBA" id="ARBA00023235"/>
    </source>
</evidence>
<comment type="caution">
    <text evidence="4">Lacks conserved residue(s) required for the propagation of feature annotation.</text>
</comment>
<keyword evidence="2 4" id="KW-0819">tRNA processing</keyword>
<evidence type="ECO:0000256" key="2">
    <source>
        <dbReference type="ARBA" id="ARBA00022694"/>
    </source>
</evidence>
<dbReference type="InterPro" id="IPR020103">
    <property type="entry name" value="PsdUridine_synth_cat_dom_sf"/>
</dbReference>
<evidence type="ECO:0000256" key="7">
    <source>
        <dbReference type="RuleBase" id="RU003792"/>
    </source>
</evidence>
<comment type="subunit">
    <text evidence="4">Homodimer.</text>
</comment>
<dbReference type="EMBL" id="APKE01000014">
    <property type="protein sequence ID" value="KAF0676604.1"/>
    <property type="molecule type" value="Genomic_DNA"/>
</dbReference>
<comment type="function">
    <text evidence="4">Formation of pseudouridine at positions 38, 39 and 40 in the anticodon stem and loop of transfer RNAs.</text>
</comment>
<dbReference type="PANTHER" id="PTHR11142:SF0">
    <property type="entry name" value="TRNA PSEUDOURIDINE SYNTHASE-LIKE 1"/>
    <property type="match status" value="1"/>
</dbReference>
<dbReference type="PANTHER" id="PTHR11142">
    <property type="entry name" value="PSEUDOURIDYLATE SYNTHASE"/>
    <property type="match status" value="1"/>
</dbReference>
<evidence type="ECO:0000259" key="8">
    <source>
        <dbReference type="Pfam" id="PF01416"/>
    </source>
</evidence>
<dbReference type="Proteomes" id="UP000698242">
    <property type="component" value="Unassembled WGS sequence"/>
</dbReference>
<gene>
    <name evidence="4 9" type="primary">truA</name>
    <name evidence="9" type="ORF">PMES_01336</name>
</gene>
<dbReference type="InterPro" id="IPR020094">
    <property type="entry name" value="TruA/RsuA/RluB/E/F_N"/>
</dbReference>
<dbReference type="GO" id="GO:0016829">
    <property type="term" value="F:lyase activity"/>
    <property type="evidence" value="ECO:0007669"/>
    <property type="project" value="UniProtKB-KW"/>
</dbReference>
<organism evidence="9 10">
    <name type="scientific">Profundibacterium mesophilum KAUST100406-0324</name>
    <dbReference type="NCBI Taxonomy" id="1037889"/>
    <lineage>
        <taxon>Bacteria</taxon>
        <taxon>Pseudomonadati</taxon>
        <taxon>Pseudomonadota</taxon>
        <taxon>Alphaproteobacteria</taxon>
        <taxon>Rhodobacterales</taxon>
        <taxon>Roseobacteraceae</taxon>
        <taxon>Profundibacterium</taxon>
    </lineage>
</organism>
<dbReference type="Pfam" id="PF01416">
    <property type="entry name" value="PseudoU_synth_1"/>
    <property type="match status" value="2"/>
</dbReference>